<dbReference type="PANTHER" id="PTHR28008">
    <property type="entry name" value="DOMAIN PROTEIN, PUTATIVE (AFU_ORTHOLOGUE AFUA_3G10980)-RELATED"/>
    <property type="match status" value="1"/>
</dbReference>
<dbReference type="EMBL" id="MCFI01000006">
    <property type="protein sequence ID" value="ORY84450.1"/>
    <property type="molecule type" value="Genomic_DNA"/>
</dbReference>
<comment type="caution">
    <text evidence="3">The sequence shown here is derived from an EMBL/GenBank/DDBJ whole genome shotgun (WGS) entry which is preliminary data.</text>
</comment>
<feature type="domain" description="VanZ-like" evidence="2">
    <location>
        <begin position="40"/>
        <end position="113"/>
    </location>
</feature>
<dbReference type="Proteomes" id="UP000193685">
    <property type="component" value="Unassembled WGS sequence"/>
</dbReference>
<keyword evidence="1" id="KW-0812">Transmembrane</keyword>
<proteinExistence type="predicted"/>
<dbReference type="OMA" id="FYWVLDT"/>
<name>A0A1Y2FKG0_PROLT</name>
<protein>
    <recommendedName>
        <fullName evidence="2">VanZ-like domain-containing protein</fullName>
    </recommendedName>
</protein>
<reference evidence="3 4" key="1">
    <citation type="submission" date="2016-07" db="EMBL/GenBank/DDBJ databases">
        <title>Pervasive Adenine N6-methylation of Active Genes in Fungi.</title>
        <authorList>
            <consortium name="DOE Joint Genome Institute"/>
            <person name="Mondo S.J."/>
            <person name="Dannebaum R.O."/>
            <person name="Kuo R.C."/>
            <person name="Labutti K."/>
            <person name="Haridas S."/>
            <person name="Kuo A."/>
            <person name="Salamov A."/>
            <person name="Ahrendt S.R."/>
            <person name="Lipzen A."/>
            <person name="Sullivan W."/>
            <person name="Andreopoulos W.B."/>
            <person name="Clum A."/>
            <person name="Lindquist E."/>
            <person name="Daum C."/>
            <person name="Ramamoorthy G.K."/>
            <person name="Gryganskyi A."/>
            <person name="Culley D."/>
            <person name="Magnuson J.K."/>
            <person name="James T.Y."/>
            <person name="O'Malley M.A."/>
            <person name="Stajich J.E."/>
            <person name="Spatafora J.W."/>
            <person name="Visel A."/>
            <person name="Grigoriev I.V."/>
        </authorList>
    </citation>
    <scope>NUCLEOTIDE SEQUENCE [LARGE SCALE GENOMIC DNA]</scope>
    <source>
        <strain evidence="3 4">12-1054</strain>
    </source>
</reference>
<sequence>MQEIQLLGLKIRVVPAAIFAALVLFSGWAGLYINSGTIPVHDKAQHVTLFFLMALSLYWVLDVGKRKATQMTLVVMLAASVGSEFLQSVLTTRTFDPLDIGANVAGSIVAISLDSWYHGRMLERKRIAKYANVPLAGADEDQIGLEDVSGDDQVNTIAR</sequence>
<dbReference type="InterPro" id="IPR006976">
    <property type="entry name" value="VanZ-like"/>
</dbReference>
<evidence type="ECO:0000259" key="2">
    <source>
        <dbReference type="Pfam" id="PF04892"/>
    </source>
</evidence>
<organism evidence="3 4">
    <name type="scientific">Protomyces lactucae-debilis</name>
    <dbReference type="NCBI Taxonomy" id="2754530"/>
    <lineage>
        <taxon>Eukaryota</taxon>
        <taxon>Fungi</taxon>
        <taxon>Dikarya</taxon>
        <taxon>Ascomycota</taxon>
        <taxon>Taphrinomycotina</taxon>
        <taxon>Taphrinomycetes</taxon>
        <taxon>Taphrinales</taxon>
        <taxon>Protomycetaceae</taxon>
        <taxon>Protomyces</taxon>
    </lineage>
</organism>
<evidence type="ECO:0000256" key="1">
    <source>
        <dbReference type="SAM" id="Phobius"/>
    </source>
</evidence>
<dbReference type="NCBIfam" id="NF037970">
    <property type="entry name" value="vanZ_1"/>
    <property type="match status" value="1"/>
</dbReference>
<accession>A0A1Y2FKG0</accession>
<feature type="transmembrane region" description="Helical" evidence="1">
    <location>
        <begin position="12"/>
        <end position="32"/>
    </location>
</feature>
<dbReference type="AlphaFoldDB" id="A0A1Y2FKG0"/>
<keyword evidence="4" id="KW-1185">Reference proteome</keyword>
<gene>
    <name evidence="3" type="ORF">BCR37DRAFT_268197</name>
</gene>
<keyword evidence="1" id="KW-0472">Membrane</keyword>
<dbReference type="Pfam" id="PF04892">
    <property type="entry name" value="VanZ"/>
    <property type="match status" value="1"/>
</dbReference>
<feature type="transmembrane region" description="Helical" evidence="1">
    <location>
        <begin position="44"/>
        <end position="61"/>
    </location>
</feature>
<dbReference type="PANTHER" id="PTHR28008:SF1">
    <property type="entry name" value="DOMAIN PROTEIN, PUTATIVE (AFU_ORTHOLOGUE AFUA_3G10980)-RELATED"/>
    <property type="match status" value="1"/>
</dbReference>
<dbReference type="GeneID" id="63783365"/>
<evidence type="ECO:0000313" key="4">
    <source>
        <dbReference type="Proteomes" id="UP000193685"/>
    </source>
</evidence>
<dbReference type="RefSeq" id="XP_040726468.1">
    <property type="nucleotide sequence ID" value="XM_040866766.1"/>
</dbReference>
<dbReference type="OrthoDB" id="63581at2759"/>
<evidence type="ECO:0000313" key="3">
    <source>
        <dbReference type="EMBL" id="ORY84450.1"/>
    </source>
</evidence>
<keyword evidence="1" id="KW-1133">Transmembrane helix</keyword>